<evidence type="ECO:0000256" key="10">
    <source>
        <dbReference type="ARBA" id="ARBA00048540"/>
    </source>
</evidence>
<dbReference type="InterPro" id="IPR003374">
    <property type="entry name" value="ApbE-like_sf"/>
</dbReference>
<dbReference type="RefSeq" id="WP_245709472.1">
    <property type="nucleotide sequence ID" value="NZ_FNAB01000011.1"/>
</dbReference>
<dbReference type="Gene3D" id="3.10.520.10">
    <property type="entry name" value="ApbE-like domains"/>
    <property type="match status" value="1"/>
</dbReference>
<name>A0A1G7AQT3_9NOCA</name>
<dbReference type="PANTHER" id="PTHR30040:SF2">
    <property type="entry name" value="FAD:PROTEIN FMN TRANSFERASE"/>
    <property type="match status" value="1"/>
</dbReference>
<evidence type="ECO:0000256" key="9">
    <source>
        <dbReference type="ARBA" id="ARBA00031306"/>
    </source>
</evidence>
<evidence type="ECO:0000256" key="8">
    <source>
        <dbReference type="ARBA" id="ARBA00022842"/>
    </source>
</evidence>
<dbReference type="GO" id="GO:0016740">
    <property type="term" value="F:transferase activity"/>
    <property type="evidence" value="ECO:0007669"/>
    <property type="project" value="UniProtKB-KW"/>
</dbReference>
<evidence type="ECO:0000256" key="2">
    <source>
        <dbReference type="ARBA" id="ARBA00011955"/>
    </source>
</evidence>
<keyword evidence="6" id="KW-0479">Metal-binding</keyword>
<organism evidence="11 12">
    <name type="scientific">Rhodococcus tukisamuensis</name>
    <dbReference type="NCBI Taxonomy" id="168276"/>
    <lineage>
        <taxon>Bacteria</taxon>
        <taxon>Bacillati</taxon>
        <taxon>Actinomycetota</taxon>
        <taxon>Actinomycetes</taxon>
        <taxon>Mycobacteriales</taxon>
        <taxon>Nocardiaceae</taxon>
        <taxon>Rhodococcus</taxon>
    </lineage>
</organism>
<gene>
    <name evidence="11" type="ORF">SAMN05444580_11177</name>
</gene>
<keyword evidence="12" id="KW-1185">Reference proteome</keyword>
<evidence type="ECO:0000256" key="6">
    <source>
        <dbReference type="ARBA" id="ARBA00022723"/>
    </source>
</evidence>
<reference evidence="11 12" key="1">
    <citation type="submission" date="2016-10" db="EMBL/GenBank/DDBJ databases">
        <authorList>
            <person name="de Groot N.N."/>
        </authorList>
    </citation>
    <scope>NUCLEOTIDE SEQUENCE [LARGE SCALE GENOMIC DNA]</scope>
    <source>
        <strain evidence="11 12">JCM 11308</strain>
    </source>
</reference>
<evidence type="ECO:0000313" key="11">
    <source>
        <dbReference type="EMBL" id="SDE17092.1"/>
    </source>
</evidence>
<accession>A0A1G7AQT3</accession>
<keyword evidence="11" id="KW-0449">Lipoprotein</keyword>
<keyword evidence="7" id="KW-0274">FAD</keyword>
<dbReference type="PANTHER" id="PTHR30040">
    <property type="entry name" value="THIAMINE BIOSYNTHESIS LIPOPROTEIN APBE"/>
    <property type="match status" value="1"/>
</dbReference>
<dbReference type="InterPro" id="IPR024932">
    <property type="entry name" value="ApbE"/>
</dbReference>
<keyword evidence="4" id="KW-0285">Flavoprotein</keyword>
<dbReference type="AlphaFoldDB" id="A0A1G7AQT3"/>
<keyword evidence="8" id="KW-0460">Magnesium</keyword>
<dbReference type="EC" id="2.7.1.180" evidence="2"/>
<dbReference type="GO" id="GO:0046872">
    <property type="term" value="F:metal ion binding"/>
    <property type="evidence" value="ECO:0007669"/>
    <property type="project" value="UniProtKB-KW"/>
</dbReference>
<dbReference type="STRING" id="168276.SAMN05444580_11177"/>
<protein>
    <recommendedName>
        <fullName evidence="3">FAD:protein FMN transferase</fullName>
        <ecNumber evidence="2">2.7.1.180</ecNumber>
    </recommendedName>
    <alternativeName>
        <fullName evidence="9">Flavin transferase</fullName>
    </alternativeName>
</protein>
<comment type="catalytic activity">
    <reaction evidence="10">
        <text>L-threonyl-[protein] + FAD = FMN-L-threonyl-[protein] + AMP + H(+)</text>
        <dbReference type="Rhea" id="RHEA:36847"/>
        <dbReference type="Rhea" id="RHEA-COMP:11060"/>
        <dbReference type="Rhea" id="RHEA-COMP:11061"/>
        <dbReference type="ChEBI" id="CHEBI:15378"/>
        <dbReference type="ChEBI" id="CHEBI:30013"/>
        <dbReference type="ChEBI" id="CHEBI:57692"/>
        <dbReference type="ChEBI" id="CHEBI:74257"/>
        <dbReference type="ChEBI" id="CHEBI:456215"/>
        <dbReference type="EC" id="2.7.1.180"/>
    </reaction>
</comment>
<sequence length="262" mass="27386">MTAVVDKATKSWSMWGVRATVVVADPALLDSAWHLVRGHLAGADVVANGIREDSELAALNNAAGRPVRLSAALAQQVRRALEAAELTDGALDPVVDAPRPRAWRSVVVHDGEVTLPAGTALDLTATSRPVTADRCAEEVATLLGCGVLVGLGGDVSTAGPQPDPGWQIKVEDLPGDPSCQVSIPSGYGLATASTVSPLHPHPDEPPRWRTVTVVAESAFRAAAAGKAAVRMGDGATAWLRQLQLPARLVDRDRHVTRLGGWP</sequence>
<dbReference type="Pfam" id="PF02424">
    <property type="entry name" value="ApbE"/>
    <property type="match status" value="2"/>
</dbReference>
<comment type="cofactor">
    <cofactor evidence="1">
        <name>Mg(2+)</name>
        <dbReference type="ChEBI" id="CHEBI:18420"/>
    </cofactor>
</comment>
<evidence type="ECO:0000256" key="5">
    <source>
        <dbReference type="ARBA" id="ARBA00022679"/>
    </source>
</evidence>
<dbReference type="EMBL" id="FNAB01000011">
    <property type="protein sequence ID" value="SDE17092.1"/>
    <property type="molecule type" value="Genomic_DNA"/>
</dbReference>
<proteinExistence type="predicted"/>
<keyword evidence="5" id="KW-0808">Transferase</keyword>
<evidence type="ECO:0000256" key="7">
    <source>
        <dbReference type="ARBA" id="ARBA00022827"/>
    </source>
</evidence>
<evidence type="ECO:0000256" key="4">
    <source>
        <dbReference type="ARBA" id="ARBA00022630"/>
    </source>
</evidence>
<evidence type="ECO:0000256" key="1">
    <source>
        <dbReference type="ARBA" id="ARBA00001946"/>
    </source>
</evidence>
<dbReference type="Proteomes" id="UP000199417">
    <property type="component" value="Unassembled WGS sequence"/>
</dbReference>
<evidence type="ECO:0000313" key="12">
    <source>
        <dbReference type="Proteomes" id="UP000199417"/>
    </source>
</evidence>
<evidence type="ECO:0000256" key="3">
    <source>
        <dbReference type="ARBA" id="ARBA00016337"/>
    </source>
</evidence>
<dbReference type="SUPFAM" id="SSF143631">
    <property type="entry name" value="ApbE-like"/>
    <property type="match status" value="1"/>
</dbReference>